<dbReference type="GO" id="GO:0006426">
    <property type="term" value="P:glycyl-tRNA aminoacylation"/>
    <property type="evidence" value="ECO:0007669"/>
    <property type="project" value="UniProtKB-UniRule"/>
</dbReference>
<comment type="caution">
    <text evidence="13">The sequence shown here is derived from an EMBL/GenBank/DDBJ whole genome shotgun (WGS) entry which is preliminary data.</text>
</comment>
<keyword evidence="7 11" id="KW-0067">ATP-binding</keyword>
<dbReference type="PANTHER" id="PTHR30075">
    <property type="entry name" value="GLYCYL-TRNA SYNTHETASE"/>
    <property type="match status" value="1"/>
</dbReference>
<evidence type="ECO:0000256" key="2">
    <source>
        <dbReference type="ARBA" id="ARBA00008226"/>
    </source>
</evidence>
<sequence>MNAPLLIELRTEELPPKALNNLGESLAAGVVEGLEKAQLINGVADYQVFAAPRRLGVLVQNVKAVQADQQIVKKGPSVTAGMKDGEPTRALQGFARSNQVEISQLSQINDGKQMVFAYEYTQAGLPLNALLSDILNQSIKKLPIPKVMHWGSSTFTFVRPVHGLVMMHGTETVTGSVLGLDSQNWTLGHRFLSKDRIIFNHASDYEKVLLEQGKVVASFAERRARIEQGLTVAADALHAQVAYAEGLLDEVTALVEWPVVLQAGFDERFLQVPQECLILTMQQNQKYFPLLNSDGKLINRFLLVSNLQTENPVHIIHGNERVLRARLADAEFFYRQDQKTTLESRLPRLQNVVYHNKLGSVAERVQRITQLAKAIAPLLNADVDKAVRAAELAKADLLTDMVGEFPELQGTMGKYYALHDGENADVAVAIEQHYWPRFANDALPDSITGTVVALADKLETLIGIWGIGLIPTGDKDPYALRRSALGILRMLMQHNLALMPLLQAAFDTFASGRLAENTVSEVAGFMQARLAILLQNSFAQDVVAAVLAGKVENLGELEARLAAVTRFKQLDEATALIAANKRVHNLLKKADISALSAVNPDLLQQQDEKQLYQATEQVAEKIQAVLKRQDFAQALTELAGIKEKVDAFFTNVMVMDENEAIKNNRLALLLCLSQQMNAVADIALLSE</sequence>
<dbReference type="PRINTS" id="PR01045">
    <property type="entry name" value="TRNASYNTHGB"/>
</dbReference>
<reference evidence="13 14" key="1">
    <citation type="journal article" date="2014" name="PLoS Genet.">
        <title>Hidden diversity in honey bee gut symbionts detected by single-cell genomics.</title>
        <authorList>
            <person name="Engel P."/>
            <person name="Stepanauskas R."/>
            <person name="Moran N."/>
        </authorList>
    </citation>
    <scope>NUCLEOTIDE SEQUENCE [LARGE SCALE GENOMIC DNA]</scope>
    <source>
        <strain evidence="13 14">SCGC AB-598-J21</strain>
    </source>
</reference>
<dbReference type="SMART" id="SM00836">
    <property type="entry name" value="DALR_1"/>
    <property type="match status" value="1"/>
</dbReference>
<organism evidence="13 14">
    <name type="scientific">Snodgrassella alvi SCGC AB-598-J21</name>
    <dbReference type="NCBI Taxonomy" id="1385367"/>
    <lineage>
        <taxon>Bacteria</taxon>
        <taxon>Pseudomonadati</taxon>
        <taxon>Pseudomonadota</taxon>
        <taxon>Betaproteobacteria</taxon>
        <taxon>Neisseriales</taxon>
        <taxon>Neisseriaceae</taxon>
        <taxon>Snodgrassella</taxon>
    </lineage>
</organism>
<dbReference type="Pfam" id="PF05746">
    <property type="entry name" value="DALR_1"/>
    <property type="match status" value="1"/>
</dbReference>
<dbReference type="AlphaFoldDB" id="A0A074VBX9"/>
<dbReference type="GO" id="GO:0006420">
    <property type="term" value="P:arginyl-tRNA aminoacylation"/>
    <property type="evidence" value="ECO:0007669"/>
    <property type="project" value="InterPro"/>
</dbReference>
<gene>
    <name evidence="11" type="primary">glyS</name>
    <name evidence="13" type="ORF">SASC598J21_008700</name>
</gene>
<feature type="domain" description="DALR anticodon binding" evidence="12">
    <location>
        <begin position="582"/>
        <end position="676"/>
    </location>
</feature>
<comment type="subcellular location">
    <subcellularLocation>
        <location evidence="1 11">Cytoplasm</location>
    </subcellularLocation>
</comment>
<evidence type="ECO:0000256" key="3">
    <source>
        <dbReference type="ARBA" id="ARBA00011209"/>
    </source>
</evidence>
<evidence type="ECO:0000256" key="9">
    <source>
        <dbReference type="ARBA" id="ARBA00023146"/>
    </source>
</evidence>
<evidence type="ECO:0000256" key="4">
    <source>
        <dbReference type="ARBA" id="ARBA00022490"/>
    </source>
</evidence>
<dbReference type="HAMAP" id="MF_00255">
    <property type="entry name" value="Gly_tRNA_synth_beta"/>
    <property type="match status" value="1"/>
</dbReference>
<dbReference type="InterPro" id="IPR008909">
    <property type="entry name" value="DALR_anticod-bd"/>
</dbReference>
<name>A0A074VBX9_9NEIS</name>
<proteinExistence type="inferred from homology"/>
<dbReference type="Gene3D" id="1.10.730.10">
    <property type="entry name" value="Isoleucyl-tRNA Synthetase, Domain 1"/>
    <property type="match status" value="1"/>
</dbReference>
<dbReference type="GO" id="GO:0005829">
    <property type="term" value="C:cytosol"/>
    <property type="evidence" value="ECO:0007669"/>
    <property type="project" value="TreeGrafter"/>
</dbReference>
<dbReference type="Pfam" id="PF02092">
    <property type="entry name" value="tRNA_synt_2f"/>
    <property type="match status" value="1"/>
</dbReference>
<dbReference type="NCBIfam" id="TIGR00211">
    <property type="entry name" value="glyS"/>
    <property type="match status" value="1"/>
</dbReference>
<dbReference type="Proteomes" id="UP000027644">
    <property type="component" value="Unassembled WGS sequence"/>
</dbReference>
<evidence type="ECO:0000256" key="1">
    <source>
        <dbReference type="ARBA" id="ARBA00004496"/>
    </source>
</evidence>
<keyword evidence="6 11" id="KW-0547">Nucleotide-binding</keyword>
<evidence type="ECO:0000313" key="13">
    <source>
        <dbReference type="EMBL" id="KEQ01362.1"/>
    </source>
</evidence>
<dbReference type="InterPro" id="IPR006194">
    <property type="entry name" value="Gly-tRNA-synth_heterodimer"/>
</dbReference>
<keyword evidence="4 11" id="KW-0963">Cytoplasm</keyword>
<evidence type="ECO:0000313" key="14">
    <source>
        <dbReference type="Proteomes" id="UP000027644"/>
    </source>
</evidence>
<evidence type="ECO:0000256" key="8">
    <source>
        <dbReference type="ARBA" id="ARBA00022917"/>
    </source>
</evidence>
<accession>A0A074VBX9</accession>
<dbReference type="PROSITE" id="PS50861">
    <property type="entry name" value="AA_TRNA_LIGASE_II_GLYAB"/>
    <property type="match status" value="1"/>
</dbReference>
<dbReference type="GO" id="GO:0004814">
    <property type="term" value="F:arginine-tRNA ligase activity"/>
    <property type="evidence" value="ECO:0007669"/>
    <property type="project" value="InterPro"/>
</dbReference>
<evidence type="ECO:0000256" key="5">
    <source>
        <dbReference type="ARBA" id="ARBA00022598"/>
    </source>
</evidence>
<comment type="subunit">
    <text evidence="3 11">Tetramer of two alpha and two beta subunits.</text>
</comment>
<dbReference type="GO" id="GO:0004820">
    <property type="term" value="F:glycine-tRNA ligase activity"/>
    <property type="evidence" value="ECO:0007669"/>
    <property type="project" value="UniProtKB-UniRule"/>
</dbReference>
<evidence type="ECO:0000256" key="11">
    <source>
        <dbReference type="HAMAP-Rule" id="MF_00255"/>
    </source>
</evidence>
<dbReference type="InterPro" id="IPR015944">
    <property type="entry name" value="Gly-tRNA-synth_bsu"/>
</dbReference>
<comment type="catalytic activity">
    <reaction evidence="10 11">
        <text>tRNA(Gly) + glycine + ATP = glycyl-tRNA(Gly) + AMP + diphosphate</text>
        <dbReference type="Rhea" id="RHEA:16013"/>
        <dbReference type="Rhea" id="RHEA-COMP:9664"/>
        <dbReference type="Rhea" id="RHEA-COMP:9683"/>
        <dbReference type="ChEBI" id="CHEBI:30616"/>
        <dbReference type="ChEBI" id="CHEBI:33019"/>
        <dbReference type="ChEBI" id="CHEBI:57305"/>
        <dbReference type="ChEBI" id="CHEBI:78442"/>
        <dbReference type="ChEBI" id="CHEBI:78522"/>
        <dbReference type="ChEBI" id="CHEBI:456215"/>
        <dbReference type="EC" id="6.1.1.14"/>
    </reaction>
</comment>
<dbReference type="GO" id="GO:0005524">
    <property type="term" value="F:ATP binding"/>
    <property type="evidence" value="ECO:0007669"/>
    <property type="project" value="UniProtKB-UniRule"/>
</dbReference>
<keyword evidence="9 11" id="KW-0030">Aminoacyl-tRNA synthetase</keyword>
<dbReference type="EC" id="6.1.1.14" evidence="11"/>
<keyword evidence="8 11" id="KW-0648">Protein biosynthesis</keyword>
<dbReference type="EMBL" id="AVQL01000424">
    <property type="protein sequence ID" value="KEQ01362.1"/>
    <property type="molecule type" value="Genomic_DNA"/>
</dbReference>
<evidence type="ECO:0000259" key="12">
    <source>
        <dbReference type="SMART" id="SM00836"/>
    </source>
</evidence>
<dbReference type="SUPFAM" id="SSF109604">
    <property type="entry name" value="HD-domain/PDEase-like"/>
    <property type="match status" value="1"/>
</dbReference>
<dbReference type="PANTHER" id="PTHR30075:SF2">
    <property type="entry name" value="GLYCINE--TRNA LIGASE, CHLOROPLASTIC_MITOCHONDRIAL 2"/>
    <property type="match status" value="1"/>
</dbReference>
<evidence type="ECO:0000256" key="7">
    <source>
        <dbReference type="ARBA" id="ARBA00022840"/>
    </source>
</evidence>
<protein>
    <recommendedName>
        <fullName evidence="11">Glycine--tRNA ligase beta subunit</fullName>
        <ecNumber evidence="11">6.1.1.14</ecNumber>
    </recommendedName>
    <alternativeName>
        <fullName evidence="11">Glycyl-tRNA synthetase beta subunit</fullName>
        <shortName evidence="11">GlyRS</shortName>
    </alternativeName>
</protein>
<evidence type="ECO:0000256" key="6">
    <source>
        <dbReference type="ARBA" id="ARBA00022741"/>
    </source>
</evidence>
<comment type="similarity">
    <text evidence="2 11">Belongs to the class-II aminoacyl-tRNA synthetase family.</text>
</comment>
<evidence type="ECO:0000256" key="10">
    <source>
        <dbReference type="ARBA" id="ARBA00047937"/>
    </source>
</evidence>
<keyword evidence="5 11" id="KW-0436">Ligase</keyword>